<accession>N1MR97</accession>
<dbReference type="Proteomes" id="UP000013201">
    <property type="component" value="Unassembled WGS sequence"/>
</dbReference>
<comment type="caution">
    <text evidence="2">The sequence shown here is derived from an EMBL/GenBank/DDBJ whole genome shotgun (WGS) entry which is preliminary data.</text>
</comment>
<gene>
    <name evidence="2" type="ORF">EBBID32_23230</name>
</gene>
<organism evidence="2 3">
    <name type="scientific">Sphingobium indicum BiD32</name>
    <dbReference type="NCBI Taxonomy" id="1301087"/>
    <lineage>
        <taxon>Bacteria</taxon>
        <taxon>Pseudomonadati</taxon>
        <taxon>Pseudomonadota</taxon>
        <taxon>Alphaproteobacteria</taxon>
        <taxon>Sphingomonadales</taxon>
        <taxon>Sphingomonadaceae</taxon>
        <taxon>Sphingobium</taxon>
    </lineage>
</organism>
<reference evidence="3" key="2">
    <citation type="submission" date="2013-04" db="EMBL/GenBank/DDBJ databases">
        <title>Bisphenol A degrading Sphingobium sp. strain BiD32.</title>
        <authorList>
            <person name="Nielsen J.L."/>
            <person name="Zhou N.A."/>
            <person name="Kjeldal H."/>
        </authorList>
    </citation>
    <scope>NUCLEOTIDE SEQUENCE [LARGE SCALE GENOMIC DNA]</scope>
    <source>
        <strain evidence="3">BiD32</strain>
    </source>
</reference>
<name>N1MR97_9SPHN</name>
<reference evidence="2 3" key="1">
    <citation type="submission" date="2013-03" db="EMBL/GenBank/DDBJ databases">
        <authorList>
            <person name="Le V."/>
        </authorList>
    </citation>
    <scope>NUCLEOTIDE SEQUENCE [LARGE SCALE GENOMIC DNA]</scope>
    <source>
        <strain evidence="2 3">BiD32</strain>
    </source>
</reference>
<dbReference type="AlphaFoldDB" id="N1MR97"/>
<evidence type="ECO:0000256" key="1">
    <source>
        <dbReference type="SAM" id="MobiDB-lite"/>
    </source>
</evidence>
<keyword evidence="3" id="KW-1185">Reference proteome</keyword>
<protein>
    <submittedName>
        <fullName evidence="2">Uncharacterized protein</fullName>
    </submittedName>
</protein>
<feature type="compositionally biased region" description="Basic residues" evidence="1">
    <location>
        <begin position="30"/>
        <end position="42"/>
    </location>
</feature>
<dbReference type="EMBL" id="CAVK010000112">
    <property type="protein sequence ID" value="CCW17973.1"/>
    <property type="molecule type" value="Genomic_DNA"/>
</dbReference>
<evidence type="ECO:0000313" key="3">
    <source>
        <dbReference type="Proteomes" id="UP000013201"/>
    </source>
</evidence>
<feature type="region of interest" description="Disordered" evidence="1">
    <location>
        <begin position="1"/>
        <end position="42"/>
    </location>
</feature>
<proteinExistence type="predicted"/>
<evidence type="ECO:0000313" key="2">
    <source>
        <dbReference type="EMBL" id="CCW17973.1"/>
    </source>
</evidence>
<sequence length="42" mass="4720">MDFRSLAGCAHDISPFERTDDDPPGAMGMIKRRRKLRGSTAR</sequence>